<evidence type="ECO:0000313" key="2">
    <source>
        <dbReference type="EMBL" id="MCI63233.1"/>
    </source>
</evidence>
<evidence type="ECO:0000313" key="3">
    <source>
        <dbReference type="Proteomes" id="UP000265520"/>
    </source>
</evidence>
<feature type="compositionally biased region" description="Basic and acidic residues" evidence="1">
    <location>
        <begin position="1"/>
        <end position="17"/>
    </location>
</feature>
<proteinExistence type="predicted"/>
<sequence length="86" mass="9918">LRSHEMELQVDEPDKKTKSVALSSTKAAEDESDEDMALMTRRFQQWAKKNRNFSNSSSGSRSSDPRDKKEEHLRCFNCNKIGHFIA</sequence>
<keyword evidence="2" id="KW-0723">Serine/threonine-protein kinase</keyword>
<dbReference type="GO" id="GO:0008270">
    <property type="term" value="F:zinc ion binding"/>
    <property type="evidence" value="ECO:0007669"/>
    <property type="project" value="InterPro"/>
</dbReference>
<protein>
    <submittedName>
        <fullName evidence="2">Serine/threonine protein kinase SRPK1</fullName>
    </submittedName>
</protein>
<dbReference type="AlphaFoldDB" id="A0A392TPZ0"/>
<dbReference type="GO" id="GO:0004674">
    <property type="term" value="F:protein serine/threonine kinase activity"/>
    <property type="evidence" value="ECO:0007669"/>
    <property type="project" value="UniProtKB-KW"/>
</dbReference>
<feature type="compositionally biased region" description="Low complexity" evidence="1">
    <location>
        <begin position="52"/>
        <end position="62"/>
    </location>
</feature>
<dbReference type="GO" id="GO:0003676">
    <property type="term" value="F:nucleic acid binding"/>
    <property type="evidence" value="ECO:0007669"/>
    <property type="project" value="InterPro"/>
</dbReference>
<dbReference type="SUPFAM" id="SSF57756">
    <property type="entry name" value="Retrovirus zinc finger-like domains"/>
    <property type="match status" value="1"/>
</dbReference>
<keyword evidence="2" id="KW-0808">Transferase</keyword>
<feature type="region of interest" description="Disordered" evidence="1">
    <location>
        <begin position="46"/>
        <end position="72"/>
    </location>
</feature>
<feature type="non-terminal residue" evidence="2">
    <location>
        <position position="1"/>
    </location>
</feature>
<reference evidence="2 3" key="1">
    <citation type="journal article" date="2018" name="Front. Plant Sci.">
        <title>Red Clover (Trifolium pratense) and Zigzag Clover (T. medium) - A Picture of Genomic Similarities and Differences.</title>
        <authorList>
            <person name="Dluhosova J."/>
            <person name="Istvanek J."/>
            <person name="Nedelnik J."/>
            <person name="Repkova J."/>
        </authorList>
    </citation>
    <scope>NUCLEOTIDE SEQUENCE [LARGE SCALE GENOMIC DNA]</scope>
    <source>
        <strain evidence="3">cv. 10/8</strain>
        <tissue evidence="2">Leaf</tissue>
    </source>
</reference>
<feature type="region of interest" description="Disordered" evidence="1">
    <location>
        <begin position="1"/>
        <end position="34"/>
    </location>
</feature>
<evidence type="ECO:0000256" key="1">
    <source>
        <dbReference type="SAM" id="MobiDB-lite"/>
    </source>
</evidence>
<keyword evidence="2" id="KW-0418">Kinase</keyword>
<accession>A0A392TPZ0</accession>
<keyword evidence="3" id="KW-1185">Reference proteome</keyword>
<feature type="compositionally biased region" description="Basic and acidic residues" evidence="1">
    <location>
        <begin position="63"/>
        <end position="72"/>
    </location>
</feature>
<feature type="non-terminal residue" evidence="2">
    <location>
        <position position="86"/>
    </location>
</feature>
<dbReference type="InterPro" id="IPR036875">
    <property type="entry name" value="Znf_CCHC_sf"/>
</dbReference>
<organism evidence="2 3">
    <name type="scientific">Trifolium medium</name>
    <dbReference type="NCBI Taxonomy" id="97028"/>
    <lineage>
        <taxon>Eukaryota</taxon>
        <taxon>Viridiplantae</taxon>
        <taxon>Streptophyta</taxon>
        <taxon>Embryophyta</taxon>
        <taxon>Tracheophyta</taxon>
        <taxon>Spermatophyta</taxon>
        <taxon>Magnoliopsida</taxon>
        <taxon>eudicotyledons</taxon>
        <taxon>Gunneridae</taxon>
        <taxon>Pentapetalae</taxon>
        <taxon>rosids</taxon>
        <taxon>fabids</taxon>
        <taxon>Fabales</taxon>
        <taxon>Fabaceae</taxon>
        <taxon>Papilionoideae</taxon>
        <taxon>50 kb inversion clade</taxon>
        <taxon>NPAAA clade</taxon>
        <taxon>Hologalegina</taxon>
        <taxon>IRL clade</taxon>
        <taxon>Trifolieae</taxon>
        <taxon>Trifolium</taxon>
    </lineage>
</organism>
<name>A0A392TPZ0_9FABA</name>
<dbReference type="EMBL" id="LXQA010633304">
    <property type="protein sequence ID" value="MCI63233.1"/>
    <property type="molecule type" value="Genomic_DNA"/>
</dbReference>
<dbReference type="Proteomes" id="UP000265520">
    <property type="component" value="Unassembled WGS sequence"/>
</dbReference>
<comment type="caution">
    <text evidence="2">The sequence shown here is derived from an EMBL/GenBank/DDBJ whole genome shotgun (WGS) entry which is preliminary data.</text>
</comment>